<keyword evidence="4 7" id="KW-0812">Transmembrane</keyword>
<dbReference type="RefSeq" id="WP_121171172.1">
    <property type="nucleotide sequence ID" value="NZ_RBIN01000002.1"/>
</dbReference>
<dbReference type="NCBIfam" id="NF006518">
    <property type="entry name" value="PRK08965.1-2"/>
    <property type="match status" value="1"/>
</dbReference>
<dbReference type="PANTHER" id="PTHR34584:SF1">
    <property type="entry name" value="NA(+)_H(+) ANTIPORTER SUBUNIT E1"/>
    <property type="match status" value="1"/>
</dbReference>
<evidence type="ECO:0000256" key="2">
    <source>
        <dbReference type="ARBA" id="ARBA00006228"/>
    </source>
</evidence>
<dbReference type="PIRSF" id="PIRSF019239">
    <property type="entry name" value="MrpE"/>
    <property type="match status" value="1"/>
</dbReference>
<keyword evidence="5 7" id="KW-1133">Transmembrane helix</keyword>
<keyword evidence="3" id="KW-1003">Cell membrane</keyword>
<comment type="caution">
    <text evidence="8">The sequence shown here is derived from an EMBL/GenBank/DDBJ whole genome shotgun (WGS) entry which is preliminary data.</text>
</comment>
<dbReference type="EMBL" id="RBIN01000002">
    <property type="protein sequence ID" value="RKR06617.1"/>
    <property type="molecule type" value="Genomic_DNA"/>
</dbReference>
<feature type="transmembrane region" description="Helical" evidence="7">
    <location>
        <begin position="59"/>
        <end position="82"/>
    </location>
</feature>
<proteinExistence type="inferred from homology"/>
<dbReference type="GO" id="GO:0008324">
    <property type="term" value="F:monoatomic cation transmembrane transporter activity"/>
    <property type="evidence" value="ECO:0007669"/>
    <property type="project" value="InterPro"/>
</dbReference>
<dbReference type="PANTHER" id="PTHR34584">
    <property type="entry name" value="NA(+)/H(+) ANTIPORTER SUBUNIT E1"/>
    <property type="match status" value="1"/>
</dbReference>
<evidence type="ECO:0000256" key="3">
    <source>
        <dbReference type="ARBA" id="ARBA00022475"/>
    </source>
</evidence>
<dbReference type="InterPro" id="IPR002758">
    <property type="entry name" value="Cation_antiport_E"/>
</dbReference>
<comment type="similarity">
    <text evidence="2">Belongs to the CPA3 antiporters (TC 2.A.63) subunit E family.</text>
</comment>
<evidence type="ECO:0000256" key="4">
    <source>
        <dbReference type="ARBA" id="ARBA00022692"/>
    </source>
</evidence>
<keyword evidence="9" id="KW-1185">Reference proteome</keyword>
<evidence type="ECO:0000256" key="1">
    <source>
        <dbReference type="ARBA" id="ARBA00004651"/>
    </source>
</evidence>
<dbReference type="Pfam" id="PF01899">
    <property type="entry name" value="MNHE"/>
    <property type="match status" value="1"/>
</dbReference>
<comment type="subcellular location">
    <subcellularLocation>
        <location evidence="1">Cell membrane</location>
        <topology evidence="1">Multi-pass membrane protein</topology>
    </subcellularLocation>
</comment>
<reference evidence="8 9" key="1">
    <citation type="submission" date="2018-10" db="EMBL/GenBank/DDBJ databases">
        <title>Genomic Encyclopedia of Type Strains, Phase IV (KMG-IV): sequencing the most valuable type-strain genomes for metagenomic binning, comparative biology and taxonomic classification.</title>
        <authorList>
            <person name="Goeker M."/>
        </authorList>
    </citation>
    <scope>NUCLEOTIDE SEQUENCE [LARGE SCALE GENOMIC DNA]</scope>
    <source>
        <strain evidence="8 9">DSM 23229</strain>
    </source>
</reference>
<dbReference type="GO" id="GO:0005886">
    <property type="term" value="C:plasma membrane"/>
    <property type="evidence" value="ECO:0007669"/>
    <property type="project" value="UniProtKB-SubCell"/>
</dbReference>
<organism evidence="8 9">
    <name type="scientific">Kushneria sinocarnis</name>
    <dbReference type="NCBI Taxonomy" id="595502"/>
    <lineage>
        <taxon>Bacteria</taxon>
        <taxon>Pseudomonadati</taxon>
        <taxon>Pseudomonadota</taxon>
        <taxon>Gammaproteobacteria</taxon>
        <taxon>Oceanospirillales</taxon>
        <taxon>Halomonadaceae</taxon>
        <taxon>Kushneria</taxon>
    </lineage>
</organism>
<protein>
    <submittedName>
        <fullName evidence="8">Multisubunit potassium/proton antiporter PhaE subunit</fullName>
    </submittedName>
</protein>
<name>A0A420WZA8_9GAMM</name>
<accession>A0A420WZA8</accession>
<evidence type="ECO:0000313" key="8">
    <source>
        <dbReference type="EMBL" id="RKR06617.1"/>
    </source>
</evidence>
<evidence type="ECO:0000256" key="5">
    <source>
        <dbReference type="ARBA" id="ARBA00022989"/>
    </source>
</evidence>
<sequence>MKRLLPMPLLSLLLFAIWMGLTALTPGNALLALVLALLIPILIRRFWEPQPTVHRPLKLLVYVIVLLWDIIIANLEVSRLILARRREPQPAFVLYPLSLTEPFPITILASTISLTPGTISAHLRIHDGTLLIHALDIEDTQALIDQIRRRYEQPLKEIFQC</sequence>
<gene>
    <name evidence="8" type="ORF">C7446_0598</name>
</gene>
<evidence type="ECO:0000256" key="7">
    <source>
        <dbReference type="SAM" id="Phobius"/>
    </source>
</evidence>
<dbReference type="Proteomes" id="UP000281975">
    <property type="component" value="Unassembled WGS sequence"/>
</dbReference>
<dbReference type="AlphaFoldDB" id="A0A420WZA8"/>
<evidence type="ECO:0000256" key="6">
    <source>
        <dbReference type="ARBA" id="ARBA00023136"/>
    </source>
</evidence>
<keyword evidence="6 7" id="KW-0472">Membrane</keyword>
<dbReference type="OrthoDB" id="9807187at2"/>
<feature type="transmembrane region" description="Helical" evidence="7">
    <location>
        <begin position="29"/>
        <end position="47"/>
    </location>
</feature>
<evidence type="ECO:0000313" key="9">
    <source>
        <dbReference type="Proteomes" id="UP000281975"/>
    </source>
</evidence>